<dbReference type="SMART" id="SM00906">
    <property type="entry name" value="Fungal_trans"/>
    <property type="match status" value="1"/>
</dbReference>
<dbReference type="OrthoDB" id="4847628at2759"/>
<feature type="compositionally biased region" description="Polar residues" evidence="6">
    <location>
        <begin position="149"/>
        <end position="158"/>
    </location>
</feature>
<keyword evidence="3" id="KW-0238">DNA-binding</keyword>
<evidence type="ECO:0000256" key="2">
    <source>
        <dbReference type="ARBA" id="ARBA00023015"/>
    </source>
</evidence>
<dbReference type="GO" id="GO:0043565">
    <property type="term" value="F:sequence-specific DNA binding"/>
    <property type="evidence" value="ECO:0007669"/>
    <property type="project" value="TreeGrafter"/>
</dbReference>
<sequence>MSGETTSHLANRRPPEKHAFSDSDSTDRFRTFDTRNSIMRGPSTATGAPLAPPWKKVTSMRCLQEEESEVRRSRAVLSMLRVSRQWCKYSGVLPPAPSSMNPGFFISHLNSLIDRLQPYTRRQPSRKKPQAATSARKDTPETCPPSKFLSVSQGQNEASAPDFDDVEPGDASVHAFLARLSNHLAQIGQGLSRNLFKRPEEHDVNDSILHTQNLILPPKDAGKMCLDAYFEHGNATCRFLPPREAYGLFEKLYGGAVELSSYPATEALVLLIMATGCVWTASWKNEPLSPWRERALDKVSGKYPPTMRILQAYVVKAMRSGPRPVQQRLDVDGLGRPTQPDGQPTKRAGNGTNPPEAHHKRALFWAMFMMDRYLAIILGRPSAIHERDVTVALSDIPDEEVAASLDLREKKLLIGSVAHYRLVKIMAKAACELYPASKPPACQMSQIVSSLEQDLQRWLKDTPEFFHPGHERPWLSPGSSFYEVPWILKRQQQTIHSAYHFANMLVYRGYLLREFLERPRHGQKTEESLNRIRKCVDSAVAMVNLACAEFDIDEGRYNGTFWSTSHFIFCALSILLVYLTLRGDSSDDDRVSVERAVREGMRFHRKLDHWPNANAQRLLDGSQSQIANTISALGTPGSGREAVRSDAVPAELSGSQGAEVDGEPTPASSSHPQGTIKWPTQWSQELMGESIFDLAGDQVGSPEPCDTCTALTHTGYQGIPGFGSMGGFDMIMDIGFDNTTLLEASKDSGAFRF</sequence>
<feature type="region of interest" description="Disordered" evidence="6">
    <location>
        <begin position="119"/>
        <end position="165"/>
    </location>
</feature>
<dbReference type="InterPro" id="IPR007219">
    <property type="entry name" value="XnlR_reg_dom"/>
</dbReference>
<dbReference type="GO" id="GO:0008270">
    <property type="term" value="F:zinc ion binding"/>
    <property type="evidence" value="ECO:0007669"/>
    <property type="project" value="InterPro"/>
</dbReference>
<feature type="compositionally biased region" description="Polar residues" evidence="6">
    <location>
        <begin position="666"/>
        <end position="676"/>
    </location>
</feature>
<dbReference type="PANTHER" id="PTHR47540:SF2">
    <property type="entry name" value="ZN(II)2CYS6 TRANSCRIPTION FACTOR (EUROFUNG)"/>
    <property type="match status" value="1"/>
</dbReference>
<feature type="region of interest" description="Disordered" evidence="6">
    <location>
        <begin position="1"/>
        <end position="52"/>
    </location>
</feature>
<evidence type="ECO:0000256" key="3">
    <source>
        <dbReference type="ARBA" id="ARBA00023125"/>
    </source>
</evidence>
<keyword evidence="5" id="KW-0539">Nucleus</keyword>
<dbReference type="EMBL" id="WIGM01000295">
    <property type="protein sequence ID" value="KAF6830026.1"/>
    <property type="molecule type" value="Genomic_DNA"/>
</dbReference>
<comment type="caution">
    <text evidence="8">The sequence shown here is derived from an EMBL/GenBank/DDBJ whole genome shotgun (WGS) entry which is preliminary data.</text>
</comment>
<evidence type="ECO:0000313" key="9">
    <source>
        <dbReference type="Proteomes" id="UP000639643"/>
    </source>
</evidence>
<feature type="region of interest" description="Disordered" evidence="6">
    <location>
        <begin position="326"/>
        <end position="356"/>
    </location>
</feature>
<protein>
    <submittedName>
        <fullName evidence="8">Fungal specific transcription factor domain-containing protein</fullName>
    </submittedName>
</protein>
<gene>
    <name evidence="8" type="ORF">CMUS01_07920</name>
</gene>
<keyword evidence="4" id="KW-0804">Transcription</keyword>
<dbReference type="GO" id="GO:0006351">
    <property type="term" value="P:DNA-templated transcription"/>
    <property type="evidence" value="ECO:0007669"/>
    <property type="project" value="InterPro"/>
</dbReference>
<dbReference type="AlphaFoldDB" id="A0A8H6NEW8"/>
<feature type="compositionally biased region" description="Basic and acidic residues" evidence="6">
    <location>
        <begin position="13"/>
        <end position="33"/>
    </location>
</feature>
<accession>A0A8H6NEW8</accession>
<evidence type="ECO:0000256" key="1">
    <source>
        <dbReference type="ARBA" id="ARBA00004123"/>
    </source>
</evidence>
<feature type="region of interest" description="Disordered" evidence="6">
    <location>
        <begin position="632"/>
        <end position="676"/>
    </location>
</feature>
<name>A0A8H6NEW8_9PEZI</name>
<reference evidence="8" key="1">
    <citation type="journal article" date="2020" name="Phytopathology">
        <title>Genome Sequence Resources of Colletotrichum truncatum, C. plurivorum, C. musicola, and C. sojae: Four Species Pathogenic to Soybean (Glycine max).</title>
        <authorList>
            <person name="Rogerio F."/>
            <person name="Boufleur T.R."/>
            <person name="Ciampi-Guillardi M."/>
            <person name="Sukno S.A."/>
            <person name="Thon M.R."/>
            <person name="Massola Junior N.S."/>
            <person name="Baroncelli R."/>
        </authorList>
    </citation>
    <scope>NUCLEOTIDE SEQUENCE</scope>
    <source>
        <strain evidence="8">LFN0074</strain>
    </source>
</reference>
<dbReference type="GO" id="GO:0005634">
    <property type="term" value="C:nucleus"/>
    <property type="evidence" value="ECO:0007669"/>
    <property type="project" value="UniProtKB-SubCell"/>
</dbReference>
<dbReference type="InterPro" id="IPR051711">
    <property type="entry name" value="Stress_Response_Reg"/>
</dbReference>
<organism evidence="8 9">
    <name type="scientific">Colletotrichum musicola</name>
    <dbReference type="NCBI Taxonomy" id="2175873"/>
    <lineage>
        <taxon>Eukaryota</taxon>
        <taxon>Fungi</taxon>
        <taxon>Dikarya</taxon>
        <taxon>Ascomycota</taxon>
        <taxon>Pezizomycotina</taxon>
        <taxon>Sordariomycetes</taxon>
        <taxon>Hypocreomycetidae</taxon>
        <taxon>Glomerellales</taxon>
        <taxon>Glomerellaceae</taxon>
        <taxon>Colletotrichum</taxon>
        <taxon>Colletotrichum orchidearum species complex</taxon>
    </lineage>
</organism>
<evidence type="ECO:0000259" key="7">
    <source>
        <dbReference type="SMART" id="SM00906"/>
    </source>
</evidence>
<evidence type="ECO:0000256" key="4">
    <source>
        <dbReference type="ARBA" id="ARBA00023163"/>
    </source>
</evidence>
<evidence type="ECO:0000256" key="5">
    <source>
        <dbReference type="ARBA" id="ARBA00023242"/>
    </source>
</evidence>
<evidence type="ECO:0000256" key="6">
    <source>
        <dbReference type="SAM" id="MobiDB-lite"/>
    </source>
</evidence>
<dbReference type="Proteomes" id="UP000639643">
    <property type="component" value="Unassembled WGS sequence"/>
</dbReference>
<comment type="subcellular location">
    <subcellularLocation>
        <location evidence="1">Nucleus</location>
    </subcellularLocation>
</comment>
<dbReference type="PANTHER" id="PTHR47540">
    <property type="entry name" value="THIAMINE REPRESSIBLE GENES REGULATORY PROTEIN THI5"/>
    <property type="match status" value="1"/>
</dbReference>
<dbReference type="Pfam" id="PF04082">
    <property type="entry name" value="Fungal_trans"/>
    <property type="match status" value="1"/>
</dbReference>
<keyword evidence="9" id="KW-1185">Reference proteome</keyword>
<keyword evidence="2" id="KW-0805">Transcription regulation</keyword>
<proteinExistence type="predicted"/>
<dbReference type="GO" id="GO:0045944">
    <property type="term" value="P:positive regulation of transcription by RNA polymerase II"/>
    <property type="evidence" value="ECO:0007669"/>
    <property type="project" value="TreeGrafter"/>
</dbReference>
<evidence type="ECO:0000313" key="8">
    <source>
        <dbReference type="EMBL" id="KAF6830026.1"/>
    </source>
</evidence>
<dbReference type="CDD" id="cd12148">
    <property type="entry name" value="fungal_TF_MHR"/>
    <property type="match status" value="1"/>
</dbReference>
<feature type="domain" description="Xylanolytic transcriptional activator regulatory" evidence="7">
    <location>
        <begin position="306"/>
        <end position="400"/>
    </location>
</feature>